<reference evidence="1 2" key="1">
    <citation type="submission" date="2018-06" db="EMBL/GenBank/DDBJ databases">
        <authorList>
            <consortium name="Pathogen Informatics"/>
            <person name="Doyle S."/>
        </authorList>
    </citation>
    <scope>NUCLEOTIDE SEQUENCE [LARGE SCALE GENOMIC DNA]</scope>
    <source>
        <strain evidence="1 2">NCTC12722</strain>
    </source>
</reference>
<organism evidence="1 2">
    <name type="scientific">Afipia felis</name>
    <name type="common">Cat scratch disease bacillus</name>
    <dbReference type="NCBI Taxonomy" id="1035"/>
    <lineage>
        <taxon>Bacteria</taxon>
        <taxon>Pseudomonadati</taxon>
        <taxon>Pseudomonadota</taxon>
        <taxon>Alphaproteobacteria</taxon>
        <taxon>Hyphomicrobiales</taxon>
        <taxon>Nitrobacteraceae</taxon>
        <taxon>Afipia</taxon>
    </lineage>
</organism>
<dbReference type="EMBL" id="UIGB01000001">
    <property type="protein sequence ID" value="SUU86047.1"/>
    <property type="molecule type" value="Genomic_DNA"/>
</dbReference>
<protein>
    <submittedName>
        <fullName evidence="1">Uncharacterized protein</fullName>
    </submittedName>
</protein>
<accession>A0A380WD27</accession>
<proteinExistence type="predicted"/>
<evidence type="ECO:0000313" key="2">
    <source>
        <dbReference type="Proteomes" id="UP000254343"/>
    </source>
</evidence>
<evidence type="ECO:0000313" key="1">
    <source>
        <dbReference type="EMBL" id="SUU86047.1"/>
    </source>
</evidence>
<name>A0A380WD27_AFIFE</name>
<gene>
    <name evidence="1" type="ORF">NCTC12722_03268</name>
</gene>
<dbReference type="OrthoDB" id="1982at2"/>
<dbReference type="AlphaFoldDB" id="A0A380WD27"/>
<dbReference type="Proteomes" id="UP000254343">
    <property type="component" value="Unassembled WGS sequence"/>
</dbReference>
<dbReference type="RefSeq" id="WP_002716871.1">
    <property type="nucleotide sequence ID" value="NZ_UFSI01000001.1"/>
</dbReference>
<sequence>MAPLPQPTPPTIRAIYAAYEQDNEPRDGRSISVSTLADECARNLWYNLRWTTPHEHIQGRTLSFGLQY</sequence>